<comment type="caution">
    <text evidence="2">The sequence shown here is derived from an EMBL/GenBank/DDBJ whole genome shotgun (WGS) entry which is preliminary data.</text>
</comment>
<keyword evidence="1" id="KW-0732">Signal</keyword>
<name>A0AAW5R698_9HYPH</name>
<gene>
    <name evidence="2" type="ORF">MUB46_21440</name>
</gene>
<dbReference type="EMBL" id="JALIDZ010000012">
    <property type="protein sequence ID" value="MCT8974438.1"/>
    <property type="molecule type" value="Genomic_DNA"/>
</dbReference>
<dbReference type="AlphaFoldDB" id="A0AAW5R698"/>
<feature type="chain" id="PRO_5043487579" evidence="1">
    <location>
        <begin position="22"/>
        <end position="145"/>
    </location>
</feature>
<accession>A0AAW5R698</accession>
<feature type="signal peptide" evidence="1">
    <location>
        <begin position="1"/>
        <end position="21"/>
    </location>
</feature>
<evidence type="ECO:0000256" key="1">
    <source>
        <dbReference type="SAM" id="SignalP"/>
    </source>
</evidence>
<evidence type="ECO:0000313" key="2">
    <source>
        <dbReference type="EMBL" id="MCT8974438.1"/>
    </source>
</evidence>
<keyword evidence="3" id="KW-1185">Reference proteome</keyword>
<dbReference type="RefSeq" id="WP_261618024.1">
    <property type="nucleotide sequence ID" value="NZ_JALIDZ010000012.1"/>
</dbReference>
<proteinExistence type="predicted"/>
<dbReference type="Proteomes" id="UP001320898">
    <property type="component" value="Unassembled WGS sequence"/>
</dbReference>
<reference evidence="2 3" key="1">
    <citation type="submission" date="2022-04" db="EMBL/GenBank/DDBJ databases">
        <authorList>
            <person name="Ye Y.-Q."/>
            <person name="Du Z.-J."/>
        </authorList>
    </citation>
    <scope>NUCLEOTIDE SEQUENCE [LARGE SCALE GENOMIC DNA]</scope>
    <source>
        <strain evidence="2 3">A6E488</strain>
    </source>
</reference>
<sequence>MRAPISALLLAFLLLVPGARADTVANGIAAMPAEVITLRTGGEWRGGAGGGYYRFVLARSPVRPSAARLFVQWIERRGASEGIVSSVEVAEIARTPTRITDLRLETVSEGTNAFVDVIDLATGAPDEFMLMLGGPGAYQLTTLSN</sequence>
<protein>
    <submittedName>
        <fullName evidence="2">Uncharacterized protein</fullName>
    </submittedName>
</protein>
<evidence type="ECO:0000313" key="3">
    <source>
        <dbReference type="Proteomes" id="UP001320898"/>
    </source>
</evidence>
<organism evidence="2 3">
    <name type="scientific">Microbaculum marinisediminis</name>
    <dbReference type="NCBI Taxonomy" id="2931392"/>
    <lineage>
        <taxon>Bacteria</taxon>
        <taxon>Pseudomonadati</taxon>
        <taxon>Pseudomonadota</taxon>
        <taxon>Alphaproteobacteria</taxon>
        <taxon>Hyphomicrobiales</taxon>
        <taxon>Tepidamorphaceae</taxon>
        <taxon>Microbaculum</taxon>
    </lineage>
</organism>